<accession>A0A165FTK9</accession>
<dbReference type="AlphaFoldDB" id="A0A165FTK9"/>
<evidence type="ECO:0000313" key="3">
    <source>
        <dbReference type="Proteomes" id="UP000076625"/>
    </source>
</evidence>
<protein>
    <submittedName>
        <fullName evidence="2">Uncharacterized protein</fullName>
    </submittedName>
</protein>
<feature type="region of interest" description="Disordered" evidence="1">
    <location>
        <begin position="46"/>
        <end position="103"/>
    </location>
</feature>
<feature type="compositionally biased region" description="Pro residues" evidence="1">
    <location>
        <begin position="49"/>
        <end position="79"/>
    </location>
</feature>
<gene>
    <name evidence="2" type="ORF">AVW16_06700</name>
</gene>
<dbReference type="Proteomes" id="UP000076625">
    <property type="component" value="Unassembled WGS sequence"/>
</dbReference>
<proteinExistence type="predicted"/>
<dbReference type="OrthoDB" id="8596100at2"/>
<dbReference type="EMBL" id="LQQU01000009">
    <property type="protein sequence ID" value="KZE34159.1"/>
    <property type="molecule type" value="Genomic_DNA"/>
</dbReference>
<comment type="caution">
    <text evidence="2">The sequence shown here is derived from an EMBL/GenBank/DDBJ whole genome shotgun (WGS) entry which is preliminary data.</text>
</comment>
<reference evidence="3" key="1">
    <citation type="submission" date="2016-01" db="EMBL/GenBank/DDBJ databases">
        <title>Draft genome of Chromobacterium sp. F49.</title>
        <authorList>
            <person name="Hong K.W."/>
        </authorList>
    </citation>
    <scope>NUCLEOTIDE SEQUENCE [LARGE SCALE GENOMIC DNA]</scope>
    <source>
        <strain evidence="3">CN10</strain>
    </source>
</reference>
<name>A0A165FTK9_9NEIS</name>
<organism evidence="2 3">
    <name type="scientific">Crenobacter luteus</name>
    <dbReference type="NCBI Taxonomy" id="1452487"/>
    <lineage>
        <taxon>Bacteria</taxon>
        <taxon>Pseudomonadati</taxon>
        <taxon>Pseudomonadota</taxon>
        <taxon>Betaproteobacteria</taxon>
        <taxon>Neisseriales</taxon>
        <taxon>Neisseriaceae</taxon>
        <taxon>Crenobacter</taxon>
    </lineage>
</organism>
<keyword evidence="3" id="KW-1185">Reference proteome</keyword>
<sequence length="124" mass="13851">MSTVELDAATRQRLAEEVERLVRMGMDRKKARRIVWDDYLDELAAYAAPAPPEPEPPQPELSPPQTPVPEPPKSAPPVTKPVAERIEDSHAAQAAPKAPFFTPERLQRNRAELAKVKRLIGLRS</sequence>
<dbReference type="STRING" id="1452487.AVW16_06700"/>
<evidence type="ECO:0000256" key="1">
    <source>
        <dbReference type="SAM" id="MobiDB-lite"/>
    </source>
</evidence>
<evidence type="ECO:0000313" key="2">
    <source>
        <dbReference type="EMBL" id="KZE34159.1"/>
    </source>
</evidence>